<sequence length="332" mass="35174">MNSTSRFLPRRLVVATAVFGLLFTTLSAAPLKVAYSDWPGWTAFAIAEQKGWFAEAGIEVEMLWFEYVPSMDAFAAGQVDAVMMTNGDALVTGSTGAANVMILVTDYSNGNDMVVAQPGISSLKDLKGKKIGVEIGFVDHLLLLNGLKKAGMSESDVELVNTPTDQTPQVLASGQISAIAAWQPNSGAALKAVAGSKPIYTSADEPGLIYDMVAVSPQSLASSRADWVKFIKVWDKIVAYLADPKTRSDGIAIMAARAGVDPAEYAAFMSGTQLVSLKEGTKFMASKSDGFDSVMGSTKIADEFNVANEVYAESLDLGSYIDASLMLEATGM</sequence>
<dbReference type="Gene3D" id="3.40.190.10">
    <property type="entry name" value="Periplasmic binding protein-like II"/>
    <property type="match status" value="2"/>
</dbReference>
<keyword evidence="6" id="KW-1185">Reference proteome</keyword>
<dbReference type="CDD" id="cd13563">
    <property type="entry name" value="PBP2_SsuA_like_6"/>
    <property type="match status" value="1"/>
</dbReference>
<dbReference type="RefSeq" id="WP_330931833.1">
    <property type="nucleotide sequence ID" value="NZ_CP119075.1"/>
</dbReference>
<dbReference type="PANTHER" id="PTHR30024">
    <property type="entry name" value="ALIPHATIC SULFONATES-BINDING PROTEIN-RELATED"/>
    <property type="match status" value="1"/>
</dbReference>
<comment type="similarity">
    <text evidence="2">Belongs to the bacterial solute-binding protein SsuA/TauA family.</text>
</comment>
<evidence type="ECO:0000313" key="6">
    <source>
        <dbReference type="Proteomes" id="UP001218638"/>
    </source>
</evidence>
<dbReference type="Proteomes" id="UP001218638">
    <property type="component" value="Chromosome"/>
</dbReference>
<reference evidence="5" key="1">
    <citation type="submission" date="2023-03" db="EMBL/GenBank/DDBJ databases">
        <title>Lomoglobus Profundus gen. nov., sp. nov., a novel member of the phylum Verrucomicrobia, isolated from deep-marine sediment of South China Sea.</title>
        <authorList>
            <person name="Ahmad T."/>
            <person name="Ishaq S.E."/>
            <person name="Wang F."/>
        </authorList>
    </citation>
    <scope>NUCLEOTIDE SEQUENCE</scope>
    <source>
        <strain evidence="5">LMO-M01</strain>
    </source>
</reference>
<keyword evidence="3" id="KW-0732">Signal</keyword>
<proteinExistence type="inferred from homology"/>
<dbReference type="Pfam" id="PF09084">
    <property type="entry name" value="NMT1"/>
    <property type="match status" value="1"/>
</dbReference>
<dbReference type="AlphaFoldDB" id="A0AAE9ZVK7"/>
<dbReference type="SUPFAM" id="SSF53850">
    <property type="entry name" value="Periplasmic binding protein-like II"/>
    <property type="match status" value="1"/>
</dbReference>
<feature type="domain" description="SsuA/THI5-like" evidence="4">
    <location>
        <begin position="39"/>
        <end position="241"/>
    </location>
</feature>
<organism evidence="5 6">
    <name type="scientific">Synoicihabitans lomoniglobus</name>
    <dbReference type="NCBI Taxonomy" id="2909285"/>
    <lineage>
        <taxon>Bacteria</taxon>
        <taxon>Pseudomonadati</taxon>
        <taxon>Verrucomicrobiota</taxon>
        <taxon>Opitutia</taxon>
        <taxon>Opitutales</taxon>
        <taxon>Opitutaceae</taxon>
        <taxon>Synoicihabitans</taxon>
    </lineage>
</organism>
<evidence type="ECO:0000256" key="3">
    <source>
        <dbReference type="ARBA" id="ARBA00022729"/>
    </source>
</evidence>
<gene>
    <name evidence="5" type="ORF">PXH66_21355</name>
</gene>
<comment type="subcellular location">
    <subcellularLocation>
        <location evidence="1">Periplasm</location>
    </subcellularLocation>
</comment>
<dbReference type="KEGG" id="slom:PXH66_21355"/>
<evidence type="ECO:0000256" key="1">
    <source>
        <dbReference type="ARBA" id="ARBA00004418"/>
    </source>
</evidence>
<name>A0AAE9ZVK7_9BACT</name>
<dbReference type="InterPro" id="IPR015168">
    <property type="entry name" value="SsuA/THI5"/>
</dbReference>
<evidence type="ECO:0000259" key="4">
    <source>
        <dbReference type="Pfam" id="PF09084"/>
    </source>
</evidence>
<accession>A0AAE9ZVK7</accession>
<dbReference type="GO" id="GO:0042597">
    <property type="term" value="C:periplasmic space"/>
    <property type="evidence" value="ECO:0007669"/>
    <property type="project" value="UniProtKB-SubCell"/>
</dbReference>
<dbReference type="EMBL" id="CP119075">
    <property type="protein sequence ID" value="WED64902.1"/>
    <property type="molecule type" value="Genomic_DNA"/>
</dbReference>
<evidence type="ECO:0000256" key="2">
    <source>
        <dbReference type="ARBA" id="ARBA00010742"/>
    </source>
</evidence>
<evidence type="ECO:0000313" key="5">
    <source>
        <dbReference type="EMBL" id="WED64902.1"/>
    </source>
</evidence>
<protein>
    <submittedName>
        <fullName evidence="5">ABC transporter substrate-binding protein</fullName>
    </submittedName>
</protein>
<dbReference type="PANTHER" id="PTHR30024:SF47">
    <property type="entry name" value="TAURINE-BINDING PERIPLASMIC PROTEIN"/>
    <property type="match status" value="1"/>
</dbReference>